<proteinExistence type="predicted"/>
<dbReference type="AlphaFoldDB" id="A0A0R3KYG8"/>
<organism evidence="1 2">
    <name type="scientific">Bradyrhizobium jicamae</name>
    <dbReference type="NCBI Taxonomy" id="280332"/>
    <lineage>
        <taxon>Bacteria</taxon>
        <taxon>Pseudomonadati</taxon>
        <taxon>Pseudomonadota</taxon>
        <taxon>Alphaproteobacteria</taxon>
        <taxon>Hyphomicrobiales</taxon>
        <taxon>Nitrobacteraceae</taxon>
        <taxon>Bradyrhizobium</taxon>
    </lineage>
</organism>
<sequence length="281" mass="30556">MEDDMKIASIAATAFLVLSLAHSPAKSHPDDMLRRIEPFLTTVHDGLDELDSELTKIEQQASIVPGNERIDTLMDNVAKASSEALRALIEATQDTDRARIAESYPRAFAEFEKMAQAFRSRAGKIADRLVAIQSGISEGRILVAVDVFDQSTARDRVDFMKVLTPKAQETYRKMSPAKFSSLDFYLQKFGMKFSKAVNDACFPDANAIIAGTCVALCASTAGAACVECVAAAVVAGGTASYLYFKNGYESCLRGCCGCRWYRPWCCGCKAGCFLAWAAFIA</sequence>
<name>A0A0R3KYG8_9BRAD</name>
<protein>
    <submittedName>
        <fullName evidence="1">Uncharacterized protein</fullName>
    </submittedName>
</protein>
<gene>
    <name evidence="1" type="ORF">CQ12_38010</name>
</gene>
<dbReference type="EMBL" id="LLXZ01000182">
    <property type="protein sequence ID" value="KRQ98716.1"/>
    <property type="molecule type" value="Genomic_DNA"/>
</dbReference>
<evidence type="ECO:0000313" key="1">
    <source>
        <dbReference type="EMBL" id="KRQ98716.1"/>
    </source>
</evidence>
<evidence type="ECO:0000313" key="2">
    <source>
        <dbReference type="Proteomes" id="UP000050863"/>
    </source>
</evidence>
<accession>A0A0R3KYG8</accession>
<dbReference type="Proteomes" id="UP000050863">
    <property type="component" value="Unassembled WGS sequence"/>
</dbReference>
<reference evidence="1 2" key="1">
    <citation type="submission" date="2014-03" db="EMBL/GenBank/DDBJ databases">
        <title>Bradyrhizobium valentinum sp. nov., isolated from effective nodules of Lupinus mariae-josephae, a lupine endemic of basic-lime soils in Eastern Spain.</title>
        <authorList>
            <person name="Duran D."/>
            <person name="Rey L."/>
            <person name="Navarro A."/>
            <person name="Busquets A."/>
            <person name="Imperial J."/>
            <person name="Ruiz-Argueso T."/>
        </authorList>
    </citation>
    <scope>NUCLEOTIDE SEQUENCE [LARGE SCALE GENOMIC DNA]</scope>
    <source>
        <strain evidence="1 2">PAC68</strain>
    </source>
</reference>
<keyword evidence="2" id="KW-1185">Reference proteome</keyword>
<comment type="caution">
    <text evidence="1">The sequence shown here is derived from an EMBL/GenBank/DDBJ whole genome shotgun (WGS) entry which is preliminary data.</text>
</comment>